<evidence type="ECO:0000256" key="5">
    <source>
        <dbReference type="SAM" id="MobiDB-lite"/>
    </source>
</evidence>
<evidence type="ECO:0000259" key="7">
    <source>
        <dbReference type="PROSITE" id="PS50262"/>
    </source>
</evidence>
<feature type="transmembrane region" description="Helical" evidence="6">
    <location>
        <begin position="61"/>
        <end position="82"/>
    </location>
</feature>
<feature type="transmembrane region" description="Helical" evidence="6">
    <location>
        <begin position="102"/>
        <end position="124"/>
    </location>
</feature>
<dbReference type="OrthoDB" id="10011262at2759"/>
<feature type="domain" description="G-protein coupled receptors family 1 profile" evidence="7">
    <location>
        <begin position="41"/>
        <end position="323"/>
    </location>
</feature>
<feature type="transmembrane region" description="Helical" evidence="6">
    <location>
        <begin position="145"/>
        <end position="165"/>
    </location>
</feature>
<dbReference type="PRINTS" id="PR00237">
    <property type="entry name" value="GPCRRHODOPSN"/>
</dbReference>
<name>A0A2G5T7P7_9PELO</name>
<feature type="transmembrane region" description="Helical" evidence="6">
    <location>
        <begin position="306"/>
        <end position="325"/>
    </location>
</feature>
<organism evidence="8 9">
    <name type="scientific">Caenorhabditis nigoni</name>
    <dbReference type="NCBI Taxonomy" id="1611254"/>
    <lineage>
        <taxon>Eukaryota</taxon>
        <taxon>Metazoa</taxon>
        <taxon>Ecdysozoa</taxon>
        <taxon>Nematoda</taxon>
        <taxon>Chromadorea</taxon>
        <taxon>Rhabditida</taxon>
        <taxon>Rhabditina</taxon>
        <taxon>Rhabditomorpha</taxon>
        <taxon>Rhabditoidea</taxon>
        <taxon>Rhabditidae</taxon>
        <taxon>Peloderinae</taxon>
        <taxon>Caenorhabditis</taxon>
    </lineage>
</organism>
<sequence>MSANFSHLCLTDEQQRMSGTTLEYNLQRYFYPALAIFGILGNVLNLTVLLNRSMRSRANSFLAVLAFADIIFLFLLFPNILANYSFFTFNWYFRWFYLHSKVHLISLANWCSSVAHWCVIAVCADRLLGIQNPLYARATWRWWKLPLVTTVIVFTCGLLTCYQHFEYFCLVRSYCRETQLYSRCLPVNAEKWFGHRPNPFSSRYQSFIAMCKLAHIFLMIILPIILLLFLNLTLLWALRKRQKHLSIGKDFNADRRQNDVHMQKTEHRVTLTVTFIVTMFTLTNGPSALVHLVMYATHEELYDLTMISSTLVICGKASNFILFCLGSKHFRLRLLKLTRKKINRKIGRVITLHESLATLFTVVIRHWRDSSSGSRNDSITGSLVHTTKLSTASSRRTSMPVQEKKRSSSCAPLVAKNRALSTVETIYQPLLNGTHRKGDL</sequence>
<evidence type="ECO:0000256" key="4">
    <source>
        <dbReference type="ARBA" id="ARBA00023136"/>
    </source>
</evidence>
<keyword evidence="4 6" id="KW-0472">Membrane</keyword>
<reference evidence="9" key="1">
    <citation type="submission" date="2017-10" db="EMBL/GenBank/DDBJ databases">
        <title>Rapid genome shrinkage in a self-fertile nematode reveals novel sperm competition proteins.</title>
        <authorList>
            <person name="Yin D."/>
            <person name="Schwarz E.M."/>
            <person name="Thomas C.G."/>
            <person name="Felde R.L."/>
            <person name="Korf I.F."/>
            <person name="Cutter A.D."/>
            <person name="Schartner C.M."/>
            <person name="Ralston E.J."/>
            <person name="Meyer B.J."/>
            <person name="Haag E.S."/>
        </authorList>
    </citation>
    <scope>NUCLEOTIDE SEQUENCE [LARGE SCALE GENOMIC DNA]</scope>
    <source>
        <strain evidence="9">JU1422</strain>
    </source>
</reference>
<dbReference type="PROSITE" id="PS50262">
    <property type="entry name" value="G_PROTEIN_RECEP_F1_2"/>
    <property type="match status" value="1"/>
</dbReference>
<feature type="transmembrane region" description="Helical" evidence="6">
    <location>
        <begin position="213"/>
        <end position="238"/>
    </location>
</feature>
<dbReference type="InterPro" id="IPR019427">
    <property type="entry name" value="7TM_GPCR_serpentine_rcpt_Srw"/>
</dbReference>
<comment type="caution">
    <text evidence="8">The sequence shown here is derived from an EMBL/GenBank/DDBJ whole genome shotgun (WGS) entry which is preliminary data.</text>
</comment>
<evidence type="ECO:0000256" key="1">
    <source>
        <dbReference type="ARBA" id="ARBA00004370"/>
    </source>
</evidence>
<dbReference type="GO" id="GO:0008528">
    <property type="term" value="F:G protein-coupled peptide receptor activity"/>
    <property type="evidence" value="ECO:0007669"/>
    <property type="project" value="InterPro"/>
</dbReference>
<feature type="compositionally biased region" description="Polar residues" evidence="5">
    <location>
        <begin position="388"/>
        <end position="400"/>
    </location>
</feature>
<protein>
    <recommendedName>
        <fullName evidence="7">G-protein coupled receptors family 1 profile domain-containing protein</fullName>
    </recommendedName>
</protein>
<gene>
    <name evidence="8" type="primary">Cni-F40A3.7</name>
    <name evidence="8" type="synonym">Cnig_chr_V.g17014</name>
    <name evidence="8" type="ORF">B9Z55_017014</name>
</gene>
<keyword evidence="9" id="KW-1185">Reference proteome</keyword>
<dbReference type="STRING" id="1611254.A0A2G5T7P7"/>
<dbReference type="PANTHER" id="PTHR46895:SF4">
    <property type="entry name" value="G-PROTEIN COUPLED RECEPTORS FAMILY 1 PROFILE DOMAIN-CONTAINING PROTEIN"/>
    <property type="match status" value="1"/>
</dbReference>
<dbReference type="InterPro" id="IPR000276">
    <property type="entry name" value="GPCR_Rhodpsn"/>
</dbReference>
<evidence type="ECO:0000313" key="9">
    <source>
        <dbReference type="Proteomes" id="UP000230233"/>
    </source>
</evidence>
<dbReference type="InterPro" id="IPR017452">
    <property type="entry name" value="GPCR_Rhodpsn_7TM"/>
</dbReference>
<dbReference type="SUPFAM" id="SSF81321">
    <property type="entry name" value="Family A G protein-coupled receptor-like"/>
    <property type="match status" value="1"/>
</dbReference>
<feature type="transmembrane region" description="Helical" evidence="6">
    <location>
        <begin position="271"/>
        <end position="294"/>
    </location>
</feature>
<dbReference type="PANTHER" id="PTHR46895">
    <property type="entry name" value="PROTEIN CBG20548-RELATED"/>
    <property type="match status" value="1"/>
</dbReference>
<evidence type="ECO:0000256" key="6">
    <source>
        <dbReference type="SAM" id="Phobius"/>
    </source>
</evidence>
<dbReference type="CDD" id="cd14978">
    <property type="entry name" value="7tmA_FMRFamide_R-like"/>
    <property type="match status" value="1"/>
</dbReference>
<accession>A0A2G5T7P7</accession>
<keyword evidence="2 6" id="KW-0812">Transmembrane</keyword>
<dbReference type="Proteomes" id="UP000230233">
    <property type="component" value="Chromosome V"/>
</dbReference>
<proteinExistence type="predicted"/>
<evidence type="ECO:0000256" key="3">
    <source>
        <dbReference type="ARBA" id="ARBA00022989"/>
    </source>
</evidence>
<dbReference type="AlphaFoldDB" id="A0A2G5T7P7"/>
<dbReference type="Gene3D" id="1.20.1070.10">
    <property type="entry name" value="Rhodopsin 7-helix transmembrane proteins"/>
    <property type="match status" value="1"/>
</dbReference>
<feature type="region of interest" description="Disordered" evidence="5">
    <location>
        <begin position="388"/>
        <end position="410"/>
    </location>
</feature>
<comment type="subcellular location">
    <subcellularLocation>
        <location evidence="1">Membrane</location>
    </subcellularLocation>
</comment>
<dbReference type="Pfam" id="PF10324">
    <property type="entry name" value="7TM_GPCR_Srw"/>
    <property type="match status" value="1"/>
</dbReference>
<dbReference type="GO" id="GO:0016020">
    <property type="term" value="C:membrane"/>
    <property type="evidence" value="ECO:0007669"/>
    <property type="project" value="UniProtKB-SubCell"/>
</dbReference>
<evidence type="ECO:0000256" key="2">
    <source>
        <dbReference type="ARBA" id="ARBA00022692"/>
    </source>
</evidence>
<feature type="transmembrane region" description="Helical" evidence="6">
    <location>
        <begin position="29"/>
        <end position="49"/>
    </location>
</feature>
<evidence type="ECO:0000313" key="8">
    <source>
        <dbReference type="EMBL" id="PIC23248.1"/>
    </source>
</evidence>
<dbReference type="EMBL" id="PDUG01000005">
    <property type="protein sequence ID" value="PIC23248.1"/>
    <property type="molecule type" value="Genomic_DNA"/>
</dbReference>
<keyword evidence="3 6" id="KW-1133">Transmembrane helix</keyword>